<feature type="transmembrane region" description="Helical" evidence="1">
    <location>
        <begin position="44"/>
        <end position="67"/>
    </location>
</feature>
<gene>
    <name evidence="2" type="ordered locus">Fluta_3139</name>
</gene>
<keyword evidence="1" id="KW-0472">Membrane</keyword>
<reference evidence="3" key="2">
    <citation type="submission" date="2011-02" db="EMBL/GenBank/DDBJ databases">
        <title>The complete genome of Fluviicola taffensis DSM 16823.</title>
        <authorList>
            <consortium name="US DOE Joint Genome Institute (JGI-PGF)"/>
            <person name="Lucas S."/>
            <person name="Copeland A."/>
            <person name="Lapidus A."/>
            <person name="Bruce D."/>
            <person name="Goodwin L."/>
            <person name="Pitluck S."/>
            <person name="Kyrpides N."/>
            <person name="Mavromatis K."/>
            <person name="Ivanova N."/>
            <person name="Mikhailova N."/>
            <person name="Pagani I."/>
            <person name="Chertkov O."/>
            <person name="Detter J.C."/>
            <person name="Han C."/>
            <person name="Tapia R."/>
            <person name="Land M."/>
            <person name="Hauser L."/>
            <person name="Markowitz V."/>
            <person name="Cheng J.-F."/>
            <person name="Hugenholtz P."/>
            <person name="Woyke T."/>
            <person name="Wu D."/>
            <person name="Tindall B."/>
            <person name="Pomrenke H.G."/>
            <person name="Brambilla E."/>
            <person name="Klenk H.-P."/>
            <person name="Eisen J.A."/>
        </authorList>
    </citation>
    <scope>NUCLEOTIDE SEQUENCE [LARGE SCALE GENOMIC DNA]</scope>
    <source>
        <strain evidence="3">DSM 16823 / RW262 / RW262</strain>
    </source>
</reference>
<dbReference type="EMBL" id="CP002542">
    <property type="protein sequence ID" value="AEA45113.1"/>
    <property type="molecule type" value="Genomic_DNA"/>
</dbReference>
<feature type="transmembrane region" description="Helical" evidence="1">
    <location>
        <begin position="162"/>
        <end position="181"/>
    </location>
</feature>
<proteinExistence type="predicted"/>
<name>F2IKI7_FLUTR</name>
<feature type="transmembrane region" description="Helical" evidence="1">
    <location>
        <begin position="130"/>
        <end position="156"/>
    </location>
</feature>
<feature type="transmembrane region" description="Helical" evidence="1">
    <location>
        <begin position="104"/>
        <end position="123"/>
    </location>
</feature>
<dbReference type="AlphaFoldDB" id="F2IKI7"/>
<evidence type="ECO:0000313" key="3">
    <source>
        <dbReference type="Proteomes" id="UP000007463"/>
    </source>
</evidence>
<accession>F2IKI7</accession>
<sequence length="199" mass="23339">MTDSDKKNSFRENFEAHLESPIPILSRLRNLIFGKETPDAYTQVSFYLGIVIWLIFLIWIILGYVVLTNTEWIEQEKGLDVHSLIESRGQALGFIGTDFQSSLITFYNIALITWTGIFIGLALQWRKRTYFIYFIWISGGVYLLSMWFLLGFSYWYNDTTTFDKIAFFLFIGHSSLHYYFLNREANGDSTNFFGIEEED</sequence>
<dbReference type="KEGG" id="fte:Fluta_3139"/>
<dbReference type="Proteomes" id="UP000007463">
    <property type="component" value="Chromosome"/>
</dbReference>
<keyword evidence="1" id="KW-1133">Transmembrane helix</keyword>
<protein>
    <submittedName>
        <fullName evidence="2">Uncharacterized protein</fullName>
    </submittedName>
</protein>
<reference evidence="2 3" key="1">
    <citation type="journal article" date="2011" name="Stand. Genomic Sci.">
        <title>Complete genome sequence of the gliding freshwater bacterium Fluviicola taffensis type strain (RW262).</title>
        <authorList>
            <person name="Woyke T."/>
            <person name="Chertkov O."/>
            <person name="Lapidus A."/>
            <person name="Nolan M."/>
            <person name="Lucas S."/>
            <person name="Del Rio T.G."/>
            <person name="Tice H."/>
            <person name="Cheng J.F."/>
            <person name="Tapia R."/>
            <person name="Han C."/>
            <person name="Goodwin L."/>
            <person name="Pitluck S."/>
            <person name="Liolios K."/>
            <person name="Pagani I."/>
            <person name="Ivanova N."/>
            <person name="Huntemann M."/>
            <person name="Mavromatis K."/>
            <person name="Mikhailova N."/>
            <person name="Pati A."/>
            <person name="Chen A."/>
            <person name="Palaniappan K."/>
            <person name="Land M."/>
            <person name="Hauser L."/>
            <person name="Brambilla E.M."/>
            <person name="Rohde M."/>
            <person name="Mwirichia R."/>
            <person name="Sikorski J."/>
            <person name="Tindall B.J."/>
            <person name="Goker M."/>
            <person name="Bristow J."/>
            <person name="Eisen J.A."/>
            <person name="Markowitz V."/>
            <person name="Hugenholtz P."/>
            <person name="Klenk H.P."/>
            <person name="Kyrpides N.C."/>
        </authorList>
    </citation>
    <scope>NUCLEOTIDE SEQUENCE [LARGE SCALE GENOMIC DNA]</scope>
    <source>
        <strain evidence="3">DSM 16823 / RW262 / RW262</strain>
    </source>
</reference>
<dbReference type="OrthoDB" id="1467285at2"/>
<evidence type="ECO:0000256" key="1">
    <source>
        <dbReference type="SAM" id="Phobius"/>
    </source>
</evidence>
<dbReference type="RefSeq" id="WP_013687880.1">
    <property type="nucleotide sequence ID" value="NC_015321.1"/>
</dbReference>
<dbReference type="HOGENOM" id="CLU_1370419_0_0_10"/>
<organism evidence="2 3">
    <name type="scientific">Fluviicola taffensis (strain DSM 16823 / NCIMB 13979 / RW262)</name>
    <dbReference type="NCBI Taxonomy" id="755732"/>
    <lineage>
        <taxon>Bacteria</taxon>
        <taxon>Pseudomonadati</taxon>
        <taxon>Bacteroidota</taxon>
        <taxon>Flavobacteriia</taxon>
        <taxon>Flavobacteriales</taxon>
        <taxon>Crocinitomicaceae</taxon>
        <taxon>Fluviicola</taxon>
    </lineage>
</organism>
<keyword evidence="1" id="KW-0812">Transmembrane</keyword>
<keyword evidence="3" id="KW-1185">Reference proteome</keyword>
<evidence type="ECO:0000313" key="2">
    <source>
        <dbReference type="EMBL" id="AEA45113.1"/>
    </source>
</evidence>